<feature type="transmembrane region" description="Helical" evidence="6">
    <location>
        <begin position="21"/>
        <end position="39"/>
    </location>
</feature>
<accession>A0A443RT86</accession>
<dbReference type="GO" id="GO:0016020">
    <property type="term" value="C:membrane"/>
    <property type="evidence" value="ECO:0007669"/>
    <property type="project" value="UniProtKB-SubCell"/>
</dbReference>
<evidence type="ECO:0000256" key="5">
    <source>
        <dbReference type="ARBA" id="ARBA00023136"/>
    </source>
</evidence>
<dbReference type="Proteomes" id="UP000288716">
    <property type="component" value="Unassembled WGS sequence"/>
</dbReference>
<name>A0A443RT86_9ACAR</name>
<dbReference type="InterPro" id="IPR017452">
    <property type="entry name" value="GPCR_Rhodpsn_7TM"/>
</dbReference>
<dbReference type="Gene3D" id="1.20.1070.10">
    <property type="entry name" value="Rhodopsin 7-helix transmembrane proteins"/>
    <property type="match status" value="1"/>
</dbReference>
<evidence type="ECO:0000256" key="1">
    <source>
        <dbReference type="ARBA" id="ARBA00004370"/>
    </source>
</evidence>
<evidence type="ECO:0000256" key="3">
    <source>
        <dbReference type="ARBA" id="ARBA00022692"/>
    </source>
</evidence>
<dbReference type="EMBL" id="NCKV01038597">
    <property type="protein sequence ID" value="RWS18507.1"/>
    <property type="molecule type" value="Genomic_DNA"/>
</dbReference>
<evidence type="ECO:0000256" key="6">
    <source>
        <dbReference type="SAM" id="Phobius"/>
    </source>
</evidence>
<feature type="domain" description="G-protein coupled receptors family 1 profile" evidence="7">
    <location>
        <begin position="1"/>
        <end position="80"/>
    </location>
</feature>
<evidence type="ECO:0000256" key="2">
    <source>
        <dbReference type="ARBA" id="ARBA00010663"/>
    </source>
</evidence>
<evidence type="ECO:0000313" key="8">
    <source>
        <dbReference type="EMBL" id="RWS18507.1"/>
    </source>
</evidence>
<comment type="subcellular location">
    <subcellularLocation>
        <location evidence="1">Membrane</location>
    </subcellularLocation>
</comment>
<comment type="similarity">
    <text evidence="2">Belongs to the G-protein coupled receptor 1 family.</text>
</comment>
<sequence length="103" mass="12309">MIHHLNERRKLQSTVRHSTRTKYSLLAIVVTFTICWLPYHVHRLINIVFAYHINLKSSNIVSYITNISSWMVAPLNAIAYWAFHPDYFLIIINIFRCCCCRRR</sequence>
<protein>
    <recommendedName>
        <fullName evidence="7">G-protein coupled receptors family 1 profile domain-containing protein</fullName>
    </recommendedName>
</protein>
<dbReference type="GO" id="GO:0004930">
    <property type="term" value="F:G protein-coupled receptor activity"/>
    <property type="evidence" value="ECO:0007669"/>
    <property type="project" value="InterPro"/>
</dbReference>
<evidence type="ECO:0000256" key="4">
    <source>
        <dbReference type="ARBA" id="ARBA00022989"/>
    </source>
</evidence>
<evidence type="ECO:0000313" key="9">
    <source>
        <dbReference type="Proteomes" id="UP000288716"/>
    </source>
</evidence>
<keyword evidence="5 6" id="KW-0472">Membrane</keyword>
<keyword evidence="4 6" id="KW-1133">Transmembrane helix</keyword>
<dbReference type="AlphaFoldDB" id="A0A443RT86"/>
<organism evidence="8 9">
    <name type="scientific">Leptotrombidium deliense</name>
    <dbReference type="NCBI Taxonomy" id="299467"/>
    <lineage>
        <taxon>Eukaryota</taxon>
        <taxon>Metazoa</taxon>
        <taxon>Ecdysozoa</taxon>
        <taxon>Arthropoda</taxon>
        <taxon>Chelicerata</taxon>
        <taxon>Arachnida</taxon>
        <taxon>Acari</taxon>
        <taxon>Acariformes</taxon>
        <taxon>Trombidiformes</taxon>
        <taxon>Prostigmata</taxon>
        <taxon>Anystina</taxon>
        <taxon>Parasitengona</taxon>
        <taxon>Trombiculoidea</taxon>
        <taxon>Trombiculidae</taxon>
        <taxon>Leptotrombidium</taxon>
    </lineage>
</organism>
<proteinExistence type="inferred from homology"/>
<dbReference type="Pfam" id="PF00001">
    <property type="entry name" value="7tm_1"/>
    <property type="match status" value="1"/>
</dbReference>
<keyword evidence="3 6" id="KW-0812">Transmembrane</keyword>
<reference evidence="8 9" key="1">
    <citation type="journal article" date="2018" name="Gigascience">
        <title>Genomes of trombidid mites reveal novel predicted allergens and laterally-transferred genes associated with secondary metabolism.</title>
        <authorList>
            <person name="Dong X."/>
            <person name="Chaisiri K."/>
            <person name="Xia D."/>
            <person name="Armstrong S.D."/>
            <person name="Fang Y."/>
            <person name="Donnelly M.J."/>
            <person name="Kadowaki T."/>
            <person name="McGarry J.W."/>
            <person name="Darby A.C."/>
            <person name="Makepeace B.L."/>
        </authorList>
    </citation>
    <scope>NUCLEOTIDE SEQUENCE [LARGE SCALE GENOMIC DNA]</scope>
    <source>
        <strain evidence="8">UoL-UT</strain>
    </source>
</reference>
<dbReference type="VEuPathDB" id="VectorBase:LDEU013533"/>
<evidence type="ECO:0000259" key="7">
    <source>
        <dbReference type="PROSITE" id="PS50262"/>
    </source>
</evidence>
<keyword evidence="9" id="KW-1185">Reference proteome</keyword>
<dbReference type="PROSITE" id="PS50262">
    <property type="entry name" value="G_PROTEIN_RECEP_F1_2"/>
    <property type="match status" value="1"/>
</dbReference>
<dbReference type="InterPro" id="IPR000276">
    <property type="entry name" value="GPCR_Rhodpsn"/>
</dbReference>
<gene>
    <name evidence="8" type="ORF">B4U80_15021</name>
</gene>
<dbReference type="OrthoDB" id="6088892at2759"/>
<dbReference type="SUPFAM" id="SSF81321">
    <property type="entry name" value="Family A G protein-coupled receptor-like"/>
    <property type="match status" value="1"/>
</dbReference>
<comment type="caution">
    <text evidence="8">The sequence shown here is derived from an EMBL/GenBank/DDBJ whole genome shotgun (WGS) entry which is preliminary data.</text>
</comment>